<accession>A0A5E8UWP3</accession>
<evidence type="ECO:0000313" key="2">
    <source>
        <dbReference type="Proteomes" id="UP000004703"/>
    </source>
</evidence>
<protein>
    <submittedName>
        <fullName evidence="1">Uncharacterized protein</fullName>
    </submittedName>
</protein>
<evidence type="ECO:0000313" key="1">
    <source>
        <dbReference type="EMBL" id="RMX61856.1"/>
    </source>
</evidence>
<dbReference type="AlphaFoldDB" id="A0A5E8UWP3"/>
<dbReference type="Proteomes" id="UP000004703">
    <property type="component" value="Chromosome"/>
</dbReference>
<reference evidence="1 2" key="2">
    <citation type="submission" date="2013-04" db="EMBL/GenBank/DDBJ databases">
        <authorList>
            <person name="Fiebig A."/>
            <person name="Pradella S."/>
            <person name="Wagner-Doebler I."/>
        </authorList>
    </citation>
    <scope>NUCLEOTIDE SEQUENCE [LARGE SCALE GENOMIC DNA]</scope>
    <source>
        <strain evidence="2">DSM 17067 / NCIMB 14079 / DFL-11</strain>
    </source>
</reference>
<sequence>MNPKRTALGRLPTPFAGDFYAFKNVLNGLLRAYEVMPQSGALEGLSPRQRFEAHVRQGWAATVIDPDRLNTVFTKPETRKVRQHGIPVGGRRWSCDELDVWFHDTIAVHIPQYHGYNALRPTKPDG</sequence>
<reference evidence="1 2" key="1">
    <citation type="submission" date="2008-01" db="EMBL/GenBank/DDBJ databases">
        <authorList>
            <person name="Wagner-Dobler I."/>
            <person name="Ferriera S."/>
            <person name="Johnson J."/>
            <person name="Kravitz S."/>
            <person name="Beeson K."/>
            <person name="Sutton G."/>
            <person name="Rogers Y.-H."/>
            <person name="Friedman R."/>
            <person name="Frazier M."/>
            <person name="Venter J.C."/>
        </authorList>
    </citation>
    <scope>NUCLEOTIDE SEQUENCE [LARGE SCALE GENOMIC DNA]</scope>
    <source>
        <strain evidence="2">DSM 17067 / NCIMB 14079 / DFL-11</strain>
    </source>
</reference>
<gene>
    <name evidence="1" type="ORF">SADFL11_00039610</name>
</gene>
<dbReference type="RefSeq" id="WP_134852935.1">
    <property type="nucleotide sequence ID" value="NZ_CM011002.1"/>
</dbReference>
<name>A0A5E8UWP3_ROSAD</name>
<organism evidence="1 2">
    <name type="scientific">Roseibium alexandrii (strain DSM 17067 / NCIMB 14079 / DFL-11)</name>
    <name type="common">Labrenzia alexandrii</name>
    <dbReference type="NCBI Taxonomy" id="244592"/>
    <lineage>
        <taxon>Bacteria</taxon>
        <taxon>Pseudomonadati</taxon>
        <taxon>Pseudomonadota</taxon>
        <taxon>Alphaproteobacteria</taxon>
        <taxon>Hyphomicrobiales</taxon>
        <taxon>Stappiaceae</taxon>
        <taxon>Roseibium</taxon>
    </lineage>
</organism>
<proteinExistence type="predicted"/>
<comment type="caution">
    <text evidence="1">The sequence shown here is derived from an EMBL/GenBank/DDBJ whole genome shotgun (WGS) entry which is preliminary data.</text>
</comment>
<dbReference type="EMBL" id="ACCU02000003">
    <property type="protein sequence ID" value="RMX61856.1"/>
    <property type="molecule type" value="Genomic_DNA"/>
</dbReference>